<dbReference type="Gene3D" id="1.10.10.10">
    <property type="entry name" value="Winged helix-like DNA-binding domain superfamily/Winged helix DNA-binding domain"/>
    <property type="match status" value="1"/>
</dbReference>
<comment type="caution">
    <text evidence="6">The sequence shown here is derived from an EMBL/GenBank/DDBJ whole genome shotgun (WGS) entry which is preliminary data.</text>
</comment>
<keyword evidence="3" id="KW-0238">DNA-binding</keyword>
<dbReference type="EMBL" id="JAVIDA010000042">
    <property type="protein sequence ID" value="MDQ9073370.1"/>
    <property type="molecule type" value="Genomic_DNA"/>
</dbReference>
<evidence type="ECO:0000256" key="1">
    <source>
        <dbReference type="ARBA" id="ARBA00009437"/>
    </source>
</evidence>
<dbReference type="InterPro" id="IPR005119">
    <property type="entry name" value="LysR_subst-bd"/>
</dbReference>
<evidence type="ECO:0000313" key="6">
    <source>
        <dbReference type="EMBL" id="MDQ9073370.1"/>
    </source>
</evidence>
<organism evidence="6 7">
    <name type="scientific">Acinetobacter gerneri</name>
    <dbReference type="NCBI Taxonomy" id="202952"/>
    <lineage>
        <taxon>Bacteria</taxon>
        <taxon>Pseudomonadati</taxon>
        <taxon>Pseudomonadota</taxon>
        <taxon>Gammaproteobacteria</taxon>
        <taxon>Moraxellales</taxon>
        <taxon>Moraxellaceae</taxon>
        <taxon>Acinetobacter</taxon>
    </lineage>
</organism>
<comment type="similarity">
    <text evidence="1">Belongs to the LysR transcriptional regulatory family.</text>
</comment>
<protein>
    <submittedName>
        <fullName evidence="6">LysR family transcriptional regulator</fullName>
    </submittedName>
</protein>
<dbReference type="Proteomes" id="UP001243195">
    <property type="component" value="Unassembled WGS sequence"/>
</dbReference>
<dbReference type="SUPFAM" id="SSF53850">
    <property type="entry name" value="Periplasmic binding protein-like II"/>
    <property type="match status" value="1"/>
</dbReference>
<evidence type="ECO:0000259" key="5">
    <source>
        <dbReference type="PROSITE" id="PS50931"/>
    </source>
</evidence>
<dbReference type="Pfam" id="PF00126">
    <property type="entry name" value="HTH_1"/>
    <property type="match status" value="1"/>
</dbReference>
<dbReference type="InterPro" id="IPR036390">
    <property type="entry name" value="WH_DNA-bd_sf"/>
</dbReference>
<dbReference type="AlphaFoldDB" id="A0AAW8JQB8"/>
<evidence type="ECO:0000256" key="4">
    <source>
        <dbReference type="ARBA" id="ARBA00023163"/>
    </source>
</evidence>
<dbReference type="PROSITE" id="PS50931">
    <property type="entry name" value="HTH_LYSR"/>
    <property type="match status" value="1"/>
</dbReference>
<feature type="domain" description="HTH lysR-type" evidence="5">
    <location>
        <begin position="13"/>
        <end position="63"/>
    </location>
</feature>
<dbReference type="RefSeq" id="WP_308957362.1">
    <property type="nucleotide sequence ID" value="NZ_JAVICY010000044.1"/>
</dbReference>
<gene>
    <name evidence="6" type="ORF">RFH51_18140</name>
</gene>
<dbReference type="InterPro" id="IPR050389">
    <property type="entry name" value="LysR-type_TF"/>
</dbReference>
<accession>A0AAW8JQB8</accession>
<dbReference type="GO" id="GO:0003700">
    <property type="term" value="F:DNA-binding transcription factor activity"/>
    <property type="evidence" value="ECO:0007669"/>
    <property type="project" value="InterPro"/>
</dbReference>
<evidence type="ECO:0000256" key="3">
    <source>
        <dbReference type="ARBA" id="ARBA00023125"/>
    </source>
</evidence>
<evidence type="ECO:0000313" key="7">
    <source>
        <dbReference type="Proteomes" id="UP001243195"/>
    </source>
</evidence>
<evidence type="ECO:0000256" key="2">
    <source>
        <dbReference type="ARBA" id="ARBA00023015"/>
    </source>
</evidence>
<dbReference type="Pfam" id="PF03466">
    <property type="entry name" value="LysR_substrate"/>
    <property type="match status" value="1"/>
</dbReference>
<keyword evidence="2" id="KW-0805">Transcription regulation</keyword>
<sequence>MRPKTLWFSLLPALDAILNSRSLTEAADRAFLTQPALSIALKKARLHFNDDLVIFKNTGPELTELGEALKPRVQIAIQAASEALNLELDFDPYTSRRTVKIMCNTYLENAFLPYFLERVYSASPGINVEIIPFSPLPDDPYKLEDVDIILAAKTSNMENYQYTPLFEDRLACLIWRGNKKIGESIQMKEWLQLRHATAVKHNNLLLSPEIIQNLHQQSMPALRTHSAMSMPNMIIGTDLVITSIASYCKLFLNNNQLRMVEIEHDASYKDDFNLKVGVIWKSYRKDEPFIQWLAKICEQAGKDFQEKSSL</sequence>
<dbReference type="SUPFAM" id="SSF46785">
    <property type="entry name" value="Winged helix' DNA-binding domain"/>
    <property type="match status" value="1"/>
</dbReference>
<dbReference type="PANTHER" id="PTHR30118">
    <property type="entry name" value="HTH-TYPE TRANSCRIPTIONAL REGULATOR LEUO-RELATED"/>
    <property type="match status" value="1"/>
</dbReference>
<dbReference type="InterPro" id="IPR036388">
    <property type="entry name" value="WH-like_DNA-bd_sf"/>
</dbReference>
<proteinExistence type="inferred from homology"/>
<keyword evidence="4" id="KW-0804">Transcription</keyword>
<dbReference type="GO" id="GO:0003677">
    <property type="term" value="F:DNA binding"/>
    <property type="evidence" value="ECO:0007669"/>
    <property type="project" value="UniProtKB-KW"/>
</dbReference>
<dbReference type="PANTHER" id="PTHR30118:SF15">
    <property type="entry name" value="TRANSCRIPTIONAL REGULATORY PROTEIN"/>
    <property type="match status" value="1"/>
</dbReference>
<name>A0AAW8JQB8_9GAMM</name>
<reference evidence="6" key="1">
    <citation type="submission" date="2023-08" db="EMBL/GenBank/DDBJ databases">
        <title>Emergence of clinically-relevant ST2 carbapenem-resistant Acinetobacter baumannii strains in hospital sewages in Zhejiang, East of China.</title>
        <authorList>
            <person name="Kaichao C."/>
            <person name="Zhang R."/>
        </authorList>
    </citation>
    <scope>NUCLEOTIDE SEQUENCE</scope>
    <source>
        <strain evidence="6">M-SY-60</strain>
    </source>
</reference>
<dbReference type="Gene3D" id="3.40.190.10">
    <property type="entry name" value="Periplasmic binding protein-like II"/>
    <property type="match status" value="2"/>
</dbReference>
<dbReference type="InterPro" id="IPR000847">
    <property type="entry name" value="LysR_HTH_N"/>
</dbReference>